<dbReference type="InterPro" id="IPR022417">
    <property type="entry name" value="Porphobilin_deaminase_N"/>
</dbReference>
<dbReference type="GeneID" id="84218685"/>
<name>A0A1V0N208_9ARCH</name>
<dbReference type="EC" id="2.5.1.61" evidence="5"/>
<dbReference type="PIRSF" id="PIRSF001438">
    <property type="entry name" value="4pyrrol_synth_OHMeBilane_synth"/>
    <property type="match status" value="1"/>
</dbReference>
<dbReference type="AlphaFoldDB" id="A0A1V0N208"/>
<dbReference type="RefSeq" id="WP_081141398.1">
    <property type="nucleotide sequence ID" value="NZ_CP015363.1"/>
</dbReference>
<accession>A0A1V0N208</accession>
<comment type="similarity">
    <text evidence="2">Belongs to the HMBS family.</text>
</comment>
<organism evidence="7 8">
    <name type="scientific">Ferroplasma acidiphilum</name>
    <dbReference type="NCBI Taxonomy" id="74969"/>
    <lineage>
        <taxon>Archaea</taxon>
        <taxon>Methanobacteriati</taxon>
        <taxon>Thermoplasmatota</taxon>
        <taxon>Thermoplasmata</taxon>
        <taxon>Thermoplasmatales</taxon>
        <taxon>Ferroplasmaceae</taxon>
        <taxon>Ferroplasma</taxon>
    </lineage>
</organism>
<evidence type="ECO:0000256" key="3">
    <source>
        <dbReference type="ARBA" id="ARBA00022679"/>
    </source>
</evidence>
<dbReference type="FunFam" id="3.40.190.10:FF:000005">
    <property type="entry name" value="Porphobilinogen deaminase"/>
    <property type="match status" value="1"/>
</dbReference>
<evidence type="ECO:0000256" key="4">
    <source>
        <dbReference type="ARBA" id="ARBA00023244"/>
    </source>
</evidence>
<proteinExistence type="inferred from homology"/>
<evidence type="ECO:0000256" key="1">
    <source>
        <dbReference type="ARBA" id="ARBA00001916"/>
    </source>
</evidence>
<evidence type="ECO:0000259" key="6">
    <source>
        <dbReference type="Pfam" id="PF01379"/>
    </source>
</evidence>
<keyword evidence="4" id="KW-0627">Porphyrin biosynthesis</keyword>
<gene>
    <name evidence="7" type="ORF">FAD_0197</name>
</gene>
<dbReference type="Gene3D" id="3.40.190.10">
    <property type="entry name" value="Periplasmic binding protein-like II"/>
    <property type="match status" value="2"/>
</dbReference>
<sequence length="285" mass="31675">MPVTIGTRNSKLALIQANSVKDALESRGYEVNIKSYTSAGDSNKNIPLYRMSSTGVFVDELNERVLKGEIDLAVHSAKDIPSNIQKGLEITAVTGRDDFRDVLISRTPLEEMTAGSVIGTSSMRRIRQAMTVNPEITVSDIRGNIDTRISKYTEKKYTGIIIAMAAYKRMKLDIEHFILSEEQFLPAPNQGIIAIVGKSNSTASIISGEINDRETYRDMKNERFIATSLNLGCSMPVGILSKDGKIKTRFYSLDSDEHRDMVFSAENLDSVVEHIKEGISDYGYF</sequence>
<dbReference type="PRINTS" id="PR00151">
    <property type="entry name" value="PORPHBDMNASE"/>
</dbReference>
<keyword evidence="3" id="KW-0808">Transferase</keyword>
<dbReference type="InterPro" id="IPR000860">
    <property type="entry name" value="HemC"/>
</dbReference>
<dbReference type="PANTHER" id="PTHR11557:SF0">
    <property type="entry name" value="PORPHOBILINOGEN DEAMINASE"/>
    <property type="match status" value="1"/>
</dbReference>
<protein>
    <recommendedName>
        <fullName evidence="5">Hydroxymethylbilane synthase</fullName>
        <ecNumber evidence="5">2.5.1.61</ecNumber>
    </recommendedName>
</protein>
<dbReference type="STRING" id="74969.FAD_0197"/>
<dbReference type="OrthoDB" id="8042at2157"/>
<evidence type="ECO:0000256" key="2">
    <source>
        <dbReference type="ARBA" id="ARBA00005638"/>
    </source>
</evidence>
<dbReference type="GO" id="GO:0004418">
    <property type="term" value="F:hydroxymethylbilane synthase activity"/>
    <property type="evidence" value="ECO:0007669"/>
    <property type="project" value="UniProtKB-UniRule"/>
</dbReference>
<comment type="cofactor">
    <cofactor evidence="1">
        <name>dipyrromethane</name>
        <dbReference type="ChEBI" id="CHEBI:60342"/>
    </cofactor>
</comment>
<dbReference type="Pfam" id="PF01379">
    <property type="entry name" value="Porphobil_deam"/>
    <property type="match status" value="1"/>
</dbReference>
<dbReference type="NCBIfam" id="TIGR00212">
    <property type="entry name" value="hemC"/>
    <property type="match status" value="1"/>
</dbReference>
<keyword evidence="8" id="KW-1185">Reference proteome</keyword>
<dbReference type="SUPFAM" id="SSF53850">
    <property type="entry name" value="Periplasmic binding protein-like II"/>
    <property type="match status" value="1"/>
</dbReference>
<dbReference type="PANTHER" id="PTHR11557">
    <property type="entry name" value="PORPHOBILINOGEN DEAMINASE"/>
    <property type="match status" value="1"/>
</dbReference>
<evidence type="ECO:0000256" key="5">
    <source>
        <dbReference type="NCBIfam" id="TIGR00212"/>
    </source>
</evidence>
<dbReference type="GO" id="GO:0006783">
    <property type="term" value="P:heme biosynthetic process"/>
    <property type="evidence" value="ECO:0007669"/>
    <property type="project" value="TreeGrafter"/>
</dbReference>
<dbReference type="KEGG" id="fai:FAD_0197"/>
<dbReference type="GO" id="GO:0005737">
    <property type="term" value="C:cytoplasm"/>
    <property type="evidence" value="ECO:0007669"/>
    <property type="project" value="UniProtKB-UniRule"/>
</dbReference>
<dbReference type="EMBL" id="CP015363">
    <property type="protein sequence ID" value="ARD84126.1"/>
    <property type="molecule type" value="Genomic_DNA"/>
</dbReference>
<evidence type="ECO:0000313" key="7">
    <source>
        <dbReference type="EMBL" id="ARD84126.1"/>
    </source>
</evidence>
<reference evidence="7 8" key="1">
    <citation type="submission" date="2011-10" db="EMBL/GenBank/DDBJ databases">
        <title>Metabolic and evolutionary patterns in the extreme acidophile Ferroplasma acidiphilum.</title>
        <authorList>
            <person name="Golyshina O.V."/>
            <person name="Kozyavkin S.A."/>
            <person name="Tatusov R.L."/>
            <person name="Slesarev A.I."/>
            <person name="Golyshin P.N."/>
        </authorList>
    </citation>
    <scope>NUCLEOTIDE SEQUENCE [LARGE SCALE GENOMIC DNA]</scope>
    <source>
        <strain evidence="8">Y</strain>
    </source>
</reference>
<feature type="domain" description="Porphobilinogen deaminase N-terminal" evidence="6">
    <location>
        <begin position="3"/>
        <end position="202"/>
    </location>
</feature>
<dbReference type="Proteomes" id="UP000192050">
    <property type="component" value="Chromosome"/>
</dbReference>
<evidence type="ECO:0000313" key="8">
    <source>
        <dbReference type="Proteomes" id="UP000192050"/>
    </source>
</evidence>